<evidence type="ECO:0000313" key="2">
    <source>
        <dbReference type="EMBL" id="MBL4931960.1"/>
    </source>
</evidence>
<name>A0A937FFI1_9CLOT</name>
<dbReference type="Pfam" id="PF00535">
    <property type="entry name" value="Glycos_transf_2"/>
    <property type="match status" value="1"/>
</dbReference>
<keyword evidence="3" id="KW-1185">Reference proteome</keyword>
<evidence type="ECO:0000313" key="3">
    <source>
        <dbReference type="Proteomes" id="UP000623681"/>
    </source>
</evidence>
<dbReference type="InterPro" id="IPR001173">
    <property type="entry name" value="Glyco_trans_2-like"/>
</dbReference>
<dbReference type="Proteomes" id="UP000623681">
    <property type="component" value="Unassembled WGS sequence"/>
</dbReference>
<dbReference type="AlphaFoldDB" id="A0A937FFI1"/>
<dbReference type="SUPFAM" id="SSF53448">
    <property type="entry name" value="Nucleotide-diphospho-sugar transferases"/>
    <property type="match status" value="1"/>
</dbReference>
<gene>
    <name evidence="2" type="ORF">JK634_09095</name>
</gene>
<dbReference type="RefSeq" id="WP_202767339.1">
    <property type="nucleotide sequence ID" value="NZ_JAESWA010000022.1"/>
</dbReference>
<accession>A0A937FFI1</accession>
<dbReference type="InterPro" id="IPR050834">
    <property type="entry name" value="Glycosyltransf_2"/>
</dbReference>
<dbReference type="InterPro" id="IPR029044">
    <property type="entry name" value="Nucleotide-diphossugar_trans"/>
</dbReference>
<dbReference type="EMBL" id="JAESWA010000022">
    <property type="protein sequence ID" value="MBL4931960.1"/>
    <property type="molecule type" value="Genomic_DNA"/>
</dbReference>
<protein>
    <submittedName>
        <fullName evidence="2">Glycosyltransferase family 2 protein</fullName>
    </submittedName>
</protein>
<organism evidence="2 3">
    <name type="scientific">Clostridium paridis</name>
    <dbReference type="NCBI Taxonomy" id="2803863"/>
    <lineage>
        <taxon>Bacteria</taxon>
        <taxon>Bacillati</taxon>
        <taxon>Bacillota</taxon>
        <taxon>Clostridia</taxon>
        <taxon>Eubacteriales</taxon>
        <taxon>Clostridiaceae</taxon>
        <taxon>Clostridium</taxon>
    </lineage>
</organism>
<sequence>MKASIIITSFNSSERLYYNLLALNNQIYPHDDFEVIVVNNGSYDDTENMLSTFVSNFPLKKIRLDVNKGIARGRNKGIEQASGDILIFHDSDMIASKDFVTKHVEAHDRENVVVCGVPWLRVYSYYYKDFLPYQLKDFFKRADKYKLPIDYWQNEKYQLITQDQIIDETFLNYAFDLEMDFITDLKETIKIYGQDLNGYNIPWRFFITNNASVDRRQVISLGMFDENIIKYGFEDYDLGIRLYKAGNKFKLAYDIISVHQEHLKNASNDSAPVNISYLCTKYNNIYFLDMLLICLSLVIPMDHHEINNVISEINQLNILGKYKDLLNTFLKILQVAIDICVRNNTTTKLLLFPELEKNFEKTKTQLIKLQKLHGMSHFPYMFFGLTKSIFNLTI</sequence>
<reference evidence="2" key="1">
    <citation type="submission" date="2021-01" db="EMBL/GenBank/DDBJ databases">
        <title>Genome public.</title>
        <authorList>
            <person name="Liu C."/>
            <person name="Sun Q."/>
        </authorList>
    </citation>
    <scope>NUCLEOTIDE SEQUENCE</scope>
    <source>
        <strain evidence="2">YIM B02565</strain>
    </source>
</reference>
<proteinExistence type="predicted"/>
<dbReference type="CDD" id="cd00761">
    <property type="entry name" value="Glyco_tranf_GTA_type"/>
    <property type="match status" value="1"/>
</dbReference>
<dbReference type="Gene3D" id="3.90.550.10">
    <property type="entry name" value="Spore Coat Polysaccharide Biosynthesis Protein SpsA, Chain A"/>
    <property type="match status" value="1"/>
</dbReference>
<feature type="domain" description="Glycosyltransferase 2-like" evidence="1">
    <location>
        <begin position="4"/>
        <end position="121"/>
    </location>
</feature>
<evidence type="ECO:0000259" key="1">
    <source>
        <dbReference type="Pfam" id="PF00535"/>
    </source>
</evidence>
<comment type="caution">
    <text evidence="2">The sequence shown here is derived from an EMBL/GenBank/DDBJ whole genome shotgun (WGS) entry which is preliminary data.</text>
</comment>
<dbReference type="PANTHER" id="PTHR43685">
    <property type="entry name" value="GLYCOSYLTRANSFERASE"/>
    <property type="match status" value="1"/>
</dbReference>
<dbReference type="PANTHER" id="PTHR43685:SF3">
    <property type="entry name" value="SLR2126 PROTEIN"/>
    <property type="match status" value="1"/>
</dbReference>